<dbReference type="PANTHER" id="PTHR30560:SF3">
    <property type="entry name" value="TRIGGER FACTOR-LIKE PROTEIN TIG, CHLOROPLASTIC"/>
    <property type="match status" value="1"/>
</dbReference>
<evidence type="ECO:0000256" key="5">
    <source>
        <dbReference type="ARBA" id="ARBA00016902"/>
    </source>
</evidence>
<evidence type="ECO:0000256" key="6">
    <source>
        <dbReference type="ARBA" id="ARBA00023110"/>
    </source>
</evidence>
<name>A0A1F7GLM3_9BACT</name>
<dbReference type="InterPro" id="IPR036611">
    <property type="entry name" value="Trigger_fac_ribosome-bd_sf"/>
</dbReference>
<dbReference type="AlphaFoldDB" id="A0A1F7GLM3"/>
<evidence type="ECO:0000256" key="4">
    <source>
        <dbReference type="ARBA" id="ARBA00013194"/>
    </source>
</evidence>
<dbReference type="SUPFAM" id="SSF109998">
    <property type="entry name" value="Triger factor/SurA peptide-binding domain-like"/>
    <property type="match status" value="1"/>
</dbReference>
<evidence type="ECO:0000256" key="3">
    <source>
        <dbReference type="ARBA" id="ARBA00005464"/>
    </source>
</evidence>
<dbReference type="InterPro" id="IPR005215">
    <property type="entry name" value="Trig_fac"/>
</dbReference>
<evidence type="ECO:0000259" key="11">
    <source>
        <dbReference type="Pfam" id="PF05697"/>
    </source>
</evidence>
<proteinExistence type="inferred from homology"/>
<feature type="domain" description="Trigger factor C-terminal" evidence="12">
    <location>
        <begin position="157"/>
        <end position="273"/>
    </location>
</feature>
<evidence type="ECO:0000313" key="13">
    <source>
        <dbReference type="EMBL" id="OGK19616.1"/>
    </source>
</evidence>
<dbReference type="Gene3D" id="1.10.3120.10">
    <property type="entry name" value="Trigger factor, C-terminal domain"/>
    <property type="match status" value="1"/>
</dbReference>
<protein>
    <recommendedName>
        <fullName evidence="5">Trigger factor</fullName>
        <ecNumber evidence="4">5.2.1.8</ecNumber>
    </recommendedName>
    <alternativeName>
        <fullName evidence="9">PPIase</fullName>
    </alternativeName>
</protein>
<evidence type="ECO:0000256" key="8">
    <source>
        <dbReference type="ARBA" id="ARBA00023235"/>
    </source>
</evidence>
<comment type="catalytic activity">
    <reaction evidence="1">
        <text>[protein]-peptidylproline (omega=180) = [protein]-peptidylproline (omega=0)</text>
        <dbReference type="Rhea" id="RHEA:16237"/>
        <dbReference type="Rhea" id="RHEA-COMP:10747"/>
        <dbReference type="Rhea" id="RHEA-COMP:10748"/>
        <dbReference type="ChEBI" id="CHEBI:83833"/>
        <dbReference type="ChEBI" id="CHEBI:83834"/>
        <dbReference type="EC" id="5.2.1.8"/>
    </reaction>
</comment>
<dbReference type="GO" id="GO:0051083">
    <property type="term" value="P:'de novo' cotranslational protein folding"/>
    <property type="evidence" value="ECO:0007669"/>
    <property type="project" value="TreeGrafter"/>
</dbReference>
<dbReference type="EC" id="5.2.1.8" evidence="4"/>
<evidence type="ECO:0000259" key="12">
    <source>
        <dbReference type="Pfam" id="PF05698"/>
    </source>
</evidence>
<evidence type="ECO:0000256" key="7">
    <source>
        <dbReference type="ARBA" id="ARBA00023186"/>
    </source>
</evidence>
<comment type="caution">
    <text evidence="13">The sequence shown here is derived from an EMBL/GenBank/DDBJ whole genome shotgun (WGS) entry which is preliminary data.</text>
</comment>
<sequence>MKSYQKNELGKGAYELVITIANTDIQKQFDALFDEALKEVSIEGFRKGKAPKDIASKQINREKVYEKVIGKVIPQAYEDVIKKENLSPVTQPQVELINAKEGEDWIVKITIAERPKVTLGDYKKAVKEVKGDLKKDEIWVPGKEESVGEGLKPSQNGKEDEEKKRKLLNKILDRISTESTIEIADLIVKDEINRKMTQLLEDVKAIGMTMDDYVRSKNTSVDALRAQYEKEVTEMYKIELALEKISDDEKVTVEDADIQALFAGIKDEKEKESAQKNAYFYATVIKRQKTLDHLLSL</sequence>
<dbReference type="Pfam" id="PF05698">
    <property type="entry name" value="Trigger_C"/>
    <property type="match status" value="1"/>
</dbReference>
<gene>
    <name evidence="13" type="ORF">A2799_04610</name>
</gene>
<evidence type="ECO:0000313" key="14">
    <source>
        <dbReference type="Proteomes" id="UP000176850"/>
    </source>
</evidence>
<dbReference type="InterPro" id="IPR037041">
    <property type="entry name" value="Trigger_fac_C_sf"/>
</dbReference>
<dbReference type="InterPro" id="IPR027304">
    <property type="entry name" value="Trigger_fact/SurA_dom_sf"/>
</dbReference>
<comment type="subcellular location">
    <subcellularLocation>
        <location evidence="2">Cytoplasm</location>
    </subcellularLocation>
</comment>
<dbReference type="InterPro" id="IPR008881">
    <property type="entry name" value="Trigger_fac_ribosome-bd_bac"/>
</dbReference>
<evidence type="ECO:0000256" key="1">
    <source>
        <dbReference type="ARBA" id="ARBA00000971"/>
    </source>
</evidence>
<dbReference type="GO" id="GO:0005737">
    <property type="term" value="C:cytoplasm"/>
    <property type="evidence" value="ECO:0007669"/>
    <property type="project" value="UniProtKB-SubCell"/>
</dbReference>
<dbReference type="GO" id="GO:0015031">
    <property type="term" value="P:protein transport"/>
    <property type="evidence" value="ECO:0007669"/>
    <property type="project" value="InterPro"/>
</dbReference>
<organism evidence="13 14">
    <name type="scientific">Candidatus Roizmanbacteria bacterium RIFCSPHIGHO2_01_FULL_39_24</name>
    <dbReference type="NCBI Taxonomy" id="1802032"/>
    <lineage>
        <taxon>Bacteria</taxon>
        <taxon>Candidatus Roizmaniibacteriota</taxon>
    </lineage>
</organism>
<dbReference type="PANTHER" id="PTHR30560">
    <property type="entry name" value="TRIGGER FACTOR CHAPERONE AND PEPTIDYL-PROLYL CIS/TRANS ISOMERASE"/>
    <property type="match status" value="1"/>
</dbReference>
<dbReference type="EMBL" id="MFZH01000008">
    <property type="protein sequence ID" value="OGK19616.1"/>
    <property type="molecule type" value="Genomic_DNA"/>
</dbReference>
<accession>A0A1F7GLM3</accession>
<dbReference type="Proteomes" id="UP000176850">
    <property type="component" value="Unassembled WGS sequence"/>
</dbReference>
<keyword evidence="8" id="KW-0413">Isomerase</keyword>
<keyword evidence="7" id="KW-0143">Chaperone</keyword>
<reference evidence="13 14" key="1">
    <citation type="journal article" date="2016" name="Nat. Commun.">
        <title>Thousands of microbial genomes shed light on interconnected biogeochemical processes in an aquifer system.</title>
        <authorList>
            <person name="Anantharaman K."/>
            <person name="Brown C.T."/>
            <person name="Hug L.A."/>
            <person name="Sharon I."/>
            <person name="Castelle C.J."/>
            <person name="Probst A.J."/>
            <person name="Thomas B.C."/>
            <person name="Singh A."/>
            <person name="Wilkins M.J."/>
            <person name="Karaoz U."/>
            <person name="Brodie E.L."/>
            <person name="Williams K.H."/>
            <person name="Hubbard S.S."/>
            <person name="Banfield J.F."/>
        </authorList>
    </citation>
    <scope>NUCLEOTIDE SEQUENCE [LARGE SCALE GENOMIC DNA]</scope>
</reference>
<feature type="domain" description="Trigger factor ribosome-binding bacterial" evidence="11">
    <location>
        <begin position="10"/>
        <end position="127"/>
    </location>
</feature>
<dbReference type="GO" id="GO:0043022">
    <property type="term" value="F:ribosome binding"/>
    <property type="evidence" value="ECO:0007669"/>
    <property type="project" value="TreeGrafter"/>
</dbReference>
<dbReference type="Gene3D" id="3.30.70.1050">
    <property type="entry name" value="Trigger factor ribosome-binding domain"/>
    <property type="match status" value="1"/>
</dbReference>
<keyword evidence="6" id="KW-0697">Rotamase</keyword>
<dbReference type="GO" id="GO:0003755">
    <property type="term" value="F:peptidyl-prolyl cis-trans isomerase activity"/>
    <property type="evidence" value="ECO:0007669"/>
    <property type="project" value="UniProtKB-KW"/>
</dbReference>
<dbReference type="GO" id="GO:0043335">
    <property type="term" value="P:protein unfolding"/>
    <property type="evidence" value="ECO:0007669"/>
    <property type="project" value="TreeGrafter"/>
</dbReference>
<dbReference type="SUPFAM" id="SSF102735">
    <property type="entry name" value="Trigger factor ribosome-binding domain"/>
    <property type="match status" value="1"/>
</dbReference>
<evidence type="ECO:0000256" key="10">
    <source>
        <dbReference type="SAM" id="MobiDB-lite"/>
    </source>
</evidence>
<dbReference type="Pfam" id="PF05697">
    <property type="entry name" value="Trigger_N"/>
    <property type="match status" value="1"/>
</dbReference>
<comment type="similarity">
    <text evidence="3">Belongs to the FKBP-type PPIase family. Tig subfamily.</text>
</comment>
<dbReference type="GO" id="GO:0044183">
    <property type="term" value="F:protein folding chaperone"/>
    <property type="evidence" value="ECO:0007669"/>
    <property type="project" value="TreeGrafter"/>
</dbReference>
<evidence type="ECO:0000256" key="2">
    <source>
        <dbReference type="ARBA" id="ARBA00004496"/>
    </source>
</evidence>
<feature type="region of interest" description="Disordered" evidence="10">
    <location>
        <begin position="144"/>
        <end position="163"/>
    </location>
</feature>
<evidence type="ECO:0000256" key="9">
    <source>
        <dbReference type="ARBA" id="ARBA00029986"/>
    </source>
</evidence>
<dbReference type="InterPro" id="IPR008880">
    <property type="entry name" value="Trigger_fac_C"/>
</dbReference>